<feature type="domain" description="Tetrapyrrole biosynthesis uroporphyrinogen III synthase" evidence="10">
    <location>
        <begin position="17"/>
        <end position="226"/>
    </location>
</feature>
<dbReference type="KEGG" id="erw:ERWE_CDS_05640"/>
<dbReference type="HOGENOM" id="CLU_011276_10_1_5"/>
<dbReference type="GO" id="GO:0006780">
    <property type="term" value="P:uroporphyrinogen III biosynthetic process"/>
    <property type="evidence" value="ECO:0007669"/>
    <property type="project" value="UniProtKB-UniRule"/>
</dbReference>
<sequence length="242" mass="27665">MKSLLVTRPQEDSIIIKETLTNLGFNIYIEPMFSIKYLPVKLNLEYFDLIISTSKHSIIALSKISKNRTQPIITVGDNTKQVAEKLGFSSVTSLNGNIHDIISYIHNNSHLKFLYIRGQEITYDLKEIFSNNTIKFYEIILYSTIDKQSLSNHCYNLLFHNRISGILFYSSRTATIFMDLIKKHNIGHKTSSITVYAMSQKIAETVNNISWKSIKTSDKPTNKSLISLISSDMKIIKESTLD</sequence>
<dbReference type="SUPFAM" id="SSF69618">
    <property type="entry name" value="HemD-like"/>
    <property type="match status" value="1"/>
</dbReference>
<dbReference type="GO" id="GO:0006782">
    <property type="term" value="P:protoporphyrinogen IX biosynthetic process"/>
    <property type="evidence" value="ECO:0007669"/>
    <property type="project" value="UniProtKB-UniRule"/>
</dbReference>
<dbReference type="Gene3D" id="3.40.50.10090">
    <property type="match status" value="2"/>
</dbReference>
<comment type="similarity">
    <text evidence="2 9">Belongs to the uroporphyrinogen-III synthase family.</text>
</comment>
<dbReference type="CDD" id="cd06578">
    <property type="entry name" value="HemD"/>
    <property type="match status" value="1"/>
</dbReference>
<evidence type="ECO:0000256" key="4">
    <source>
        <dbReference type="ARBA" id="ARBA00023239"/>
    </source>
</evidence>
<dbReference type="Proteomes" id="UP000001021">
    <property type="component" value="Chromosome"/>
</dbReference>
<evidence type="ECO:0000256" key="7">
    <source>
        <dbReference type="ARBA" id="ARBA00040167"/>
    </source>
</evidence>
<comment type="catalytic activity">
    <reaction evidence="8 9">
        <text>hydroxymethylbilane = uroporphyrinogen III + H2O</text>
        <dbReference type="Rhea" id="RHEA:18965"/>
        <dbReference type="ChEBI" id="CHEBI:15377"/>
        <dbReference type="ChEBI" id="CHEBI:57308"/>
        <dbReference type="ChEBI" id="CHEBI:57845"/>
        <dbReference type="EC" id="4.2.1.75"/>
    </reaction>
</comment>
<dbReference type="GO" id="GO:0004852">
    <property type="term" value="F:uroporphyrinogen-III synthase activity"/>
    <property type="evidence" value="ECO:0007669"/>
    <property type="project" value="UniProtKB-UniRule"/>
</dbReference>
<name>A0A0H3M1E8_EHRRW</name>
<dbReference type="RefSeq" id="WP_011155218.1">
    <property type="nucleotide sequence ID" value="NC_005295.2"/>
</dbReference>
<dbReference type="Pfam" id="PF02602">
    <property type="entry name" value="HEM4"/>
    <property type="match status" value="1"/>
</dbReference>
<proteinExistence type="inferred from homology"/>
<evidence type="ECO:0000256" key="3">
    <source>
        <dbReference type="ARBA" id="ARBA00013109"/>
    </source>
</evidence>
<gene>
    <name evidence="11" type="ordered locus">ERWE_CDS_05640</name>
</gene>
<dbReference type="InterPro" id="IPR003754">
    <property type="entry name" value="4pyrrol_synth_uPrphyn_synth"/>
</dbReference>
<evidence type="ECO:0000313" key="11">
    <source>
        <dbReference type="EMBL" id="CAI27058.1"/>
    </source>
</evidence>
<dbReference type="PANTHER" id="PTHR38042">
    <property type="entry name" value="UROPORPHYRINOGEN-III SYNTHASE, CHLOROPLASTIC"/>
    <property type="match status" value="1"/>
</dbReference>
<dbReference type="eggNOG" id="COG1587">
    <property type="taxonomic scope" value="Bacteria"/>
</dbReference>
<dbReference type="KEGG" id="eru:Erum5380"/>
<comment type="pathway">
    <text evidence="1 9">Porphyrin-containing compound metabolism; protoporphyrin-IX biosynthesis; coproporphyrinogen-III from 5-aminolevulinate: step 3/4.</text>
</comment>
<evidence type="ECO:0000256" key="5">
    <source>
        <dbReference type="ARBA" id="ARBA00023244"/>
    </source>
</evidence>
<keyword evidence="12" id="KW-1185">Reference proteome</keyword>
<comment type="function">
    <text evidence="6 9">Catalyzes cyclization of the linear tetrapyrrole, hydroxymethylbilane, to the macrocyclic uroporphyrinogen III.</text>
</comment>
<dbReference type="AlphaFoldDB" id="A0A0H3M1E8"/>
<accession>A0A0H3M1E8</accession>
<evidence type="ECO:0000313" key="12">
    <source>
        <dbReference type="Proteomes" id="UP000001021"/>
    </source>
</evidence>
<keyword evidence="4 9" id="KW-0456">Lyase</keyword>
<evidence type="ECO:0000259" key="10">
    <source>
        <dbReference type="Pfam" id="PF02602"/>
    </source>
</evidence>
<evidence type="ECO:0000256" key="8">
    <source>
        <dbReference type="ARBA" id="ARBA00048617"/>
    </source>
</evidence>
<dbReference type="EMBL" id="CR925678">
    <property type="protein sequence ID" value="CAI27058.1"/>
    <property type="molecule type" value="Genomic_DNA"/>
</dbReference>
<reference evidence="11 12" key="1">
    <citation type="journal article" date="2006" name="J. Bacteriol.">
        <title>Comparative genomic analysis of three strains of Ehrlichia ruminantium reveals an active process of genome size plasticity.</title>
        <authorList>
            <person name="Frutos R."/>
            <person name="Viari A."/>
            <person name="Ferraz C."/>
            <person name="Morgat A."/>
            <person name="Eychenie S."/>
            <person name="Kandassami Y."/>
            <person name="Chantal I."/>
            <person name="Bensaid A."/>
            <person name="Coissac E."/>
            <person name="Vachiery N."/>
            <person name="Demaille J."/>
            <person name="Martinez D."/>
        </authorList>
    </citation>
    <scope>NUCLEOTIDE SEQUENCE [LARGE SCALE GENOMIC DNA]</scope>
    <source>
        <strain evidence="11 12">Welgevonden</strain>
    </source>
</reference>
<dbReference type="GeneID" id="33057818"/>
<evidence type="ECO:0000256" key="1">
    <source>
        <dbReference type="ARBA" id="ARBA00004772"/>
    </source>
</evidence>
<protein>
    <recommendedName>
        <fullName evidence="7 9">Uroporphyrinogen-III synthase</fullName>
        <ecNumber evidence="3 9">4.2.1.75</ecNumber>
    </recommendedName>
</protein>
<dbReference type="EC" id="4.2.1.75" evidence="3 9"/>
<evidence type="ECO:0000256" key="2">
    <source>
        <dbReference type="ARBA" id="ARBA00008133"/>
    </source>
</evidence>
<evidence type="ECO:0000256" key="6">
    <source>
        <dbReference type="ARBA" id="ARBA00037589"/>
    </source>
</evidence>
<dbReference type="PANTHER" id="PTHR38042:SF1">
    <property type="entry name" value="UROPORPHYRINOGEN-III SYNTHASE, CHLOROPLASTIC"/>
    <property type="match status" value="1"/>
</dbReference>
<keyword evidence="5 9" id="KW-0627">Porphyrin biosynthesis</keyword>
<evidence type="ECO:0000256" key="9">
    <source>
        <dbReference type="RuleBase" id="RU366031"/>
    </source>
</evidence>
<dbReference type="InterPro" id="IPR036108">
    <property type="entry name" value="4pyrrol_syn_uPrphyn_synt_sf"/>
</dbReference>
<dbReference type="InterPro" id="IPR039793">
    <property type="entry name" value="UROS/Hem4"/>
</dbReference>
<organism evidence="11 12">
    <name type="scientific">Ehrlichia ruminantium (strain Welgevonden)</name>
    <dbReference type="NCBI Taxonomy" id="254945"/>
    <lineage>
        <taxon>Bacteria</taxon>
        <taxon>Pseudomonadati</taxon>
        <taxon>Pseudomonadota</taxon>
        <taxon>Alphaproteobacteria</taxon>
        <taxon>Rickettsiales</taxon>
        <taxon>Anaplasmataceae</taxon>
        <taxon>Ehrlichia</taxon>
    </lineage>
</organism>